<evidence type="ECO:0000313" key="2">
    <source>
        <dbReference type="EMBL" id="KAA6356386.1"/>
    </source>
</evidence>
<gene>
    <name evidence="2" type="ORF">EZS28_048087</name>
</gene>
<feature type="non-terminal residue" evidence="2">
    <location>
        <position position="231"/>
    </location>
</feature>
<feature type="compositionally biased region" description="Basic and acidic residues" evidence="1">
    <location>
        <begin position="222"/>
        <end position="231"/>
    </location>
</feature>
<dbReference type="EMBL" id="SNRW01033047">
    <property type="protein sequence ID" value="KAA6356386.1"/>
    <property type="molecule type" value="Genomic_DNA"/>
</dbReference>
<protein>
    <submittedName>
        <fullName evidence="2">Putative Helicase, C-terminal</fullName>
    </submittedName>
</protein>
<keyword evidence="2" id="KW-0547">Nucleotide-binding</keyword>
<feature type="compositionally biased region" description="Low complexity" evidence="1">
    <location>
        <begin position="200"/>
        <end position="215"/>
    </location>
</feature>
<dbReference type="GO" id="GO:0004386">
    <property type="term" value="F:helicase activity"/>
    <property type="evidence" value="ECO:0007669"/>
    <property type="project" value="UniProtKB-KW"/>
</dbReference>
<feature type="region of interest" description="Disordered" evidence="1">
    <location>
        <begin position="174"/>
        <end position="231"/>
    </location>
</feature>
<feature type="region of interest" description="Disordered" evidence="1">
    <location>
        <begin position="42"/>
        <end position="71"/>
    </location>
</feature>
<accession>A0A5J4TD53</accession>
<dbReference type="Proteomes" id="UP000324800">
    <property type="component" value="Unassembled WGS sequence"/>
</dbReference>
<dbReference type="AlphaFoldDB" id="A0A5J4TD53"/>
<evidence type="ECO:0000313" key="3">
    <source>
        <dbReference type="Proteomes" id="UP000324800"/>
    </source>
</evidence>
<keyword evidence="2" id="KW-0347">Helicase</keyword>
<keyword evidence="2" id="KW-0378">Hydrolase</keyword>
<comment type="caution">
    <text evidence="2">The sequence shown here is derived from an EMBL/GenBank/DDBJ whole genome shotgun (WGS) entry which is preliminary data.</text>
</comment>
<sequence>MNFIDENEKGADKEVREDREWYTAEEDGMVQDIQDMYKFEIDEKQVKKPPKTAVNENQKKKPDATQAQQDANKWEEYQLISSGVIRQEQVDTDIIEETDERVDLQVSDVRPPFLDGRVFYTRQQEPVNVVKDKTSDIVKLAKEGSKLVRRMRLEKEKNKNPFIIDRSSTLGKILGDQLKNQEGSEENTDDGVGRDGSVNYKQKSMYGSSMKKSSQTAQSEFSKNKTLEEQR</sequence>
<organism evidence="2 3">
    <name type="scientific">Streblomastix strix</name>
    <dbReference type="NCBI Taxonomy" id="222440"/>
    <lineage>
        <taxon>Eukaryota</taxon>
        <taxon>Metamonada</taxon>
        <taxon>Preaxostyla</taxon>
        <taxon>Oxymonadida</taxon>
        <taxon>Streblomastigidae</taxon>
        <taxon>Streblomastix</taxon>
    </lineage>
</organism>
<name>A0A5J4TD53_9EUKA</name>
<reference evidence="2 3" key="1">
    <citation type="submission" date="2019-03" db="EMBL/GenBank/DDBJ databases">
        <title>Single cell metagenomics reveals metabolic interactions within the superorganism composed of flagellate Streblomastix strix and complex community of Bacteroidetes bacteria on its surface.</title>
        <authorList>
            <person name="Treitli S.C."/>
            <person name="Kolisko M."/>
            <person name="Husnik F."/>
            <person name="Keeling P."/>
            <person name="Hampl V."/>
        </authorList>
    </citation>
    <scope>NUCLEOTIDE SEQUENCE [LARGE SCALE GENOMIC DNA]</scope>
    <source>
        <strain evidence="2">ST1C</strain>
    </source>
</reference>
<evidence type="ECO:0000256" key="1">
    <source>
        <dbReference type="SAM" id="MobiDB-lite"/>
    </source>
</evidence>
<dbReference type="OrthoDB" id="10253254at2759"/>
<keyword evidence="2" id="KW-0067">ATP-binding</keyword>
<proteinExistence type="predicted"/>